<dbReference type="EMBL" id="CAEZVK010000065">
    <property type="protein sequence ID" value="CAB4631211.1"/>
    <property type="molecule type" value="Genomic_DNA"/>
</dbReference>
<evidence type="ECO:0000259" key="3">
    <source>
        <dbReference type="Pfam" id="PF12697"/>
    </source>
</evidence>
<gene>
    <name evidence="4" type="ORF">UFOPK1827_00221</name>
    <name evidence="5" type="ORF">UFOPK2000_00730</name>
    <name evidence="6" type="ORF">UFOPK3708_00036</name>
</gene>
<dbReference type="Gene3D" id="3.40.50.1820">
    <property type="entry name" value="alpha/beta hydrolase"/>
    <property type="match status" value="1"/>
</dbReference>
<dbReference type="AlphaFoldDB" id="A0A6J7H7Y1"/>
<dbReference type="InterPro" id="IPR029058">
    <property type="entry name" value="AB_hydrolase_fold"/>
</dbReference>
<evidence type="ECO:0000256" key="2">
    <source>
        <dbReference type="ARBA" id="ARBA00023239"/>
    </source>
</evidence>
<evidence type="ECO:0000256" key="1">
    <source>
        <dbReference type="ARBA" id="ARBA00022428"/>
    </source>
</evidence>
<feature type="domain" description="AB hydrolase-1" evidence="3">
    <location>
        <begin position="21"/>
        <end position="242"/>
    </location>
</feature>
<evidence type="ECO:0000313" key="6">
    <source>
        <dbReference type="EMBL" id="CAB4917167.1"/>
    </source>
</evidence>
<name>A0A6J7H7Y1_9ZZZZ</name>
<dbReference type="GO" id="GO:0070205">
    <property type="term" value="F:2-succinyl-6-hydroxy-2,4-cyclohexadiene-1-carboxylate synthase activity"/>
    <property type="evidence" value="ECO:0007669"/>
    <property type="project" value="InterPro"/>
</dbReference>
<proteinExistence type="inferred from homology"/>
<dbReference type="PANTHER" id="PTHR42916">
    <property type="entry name" value="2-SUCCINYL-5-ENOLPYRUVYL-6-HYDROXY-3-CYCLOHEXENE-1-CARBOXYLATE SYNTHASE"/>
    <property type="match status" value="1"/>
</dbReference>
<dbReference type="EMBL" id="CAEZUO010000005">
    <property type="protein sequence ID" value="CAB4595558.1"/>
    <property type="molecule type" value="Genomic_DNA"/>
</dbReference>
<dbReference type="SUPFAM" id="SSF53474">
    <property type="entry name" value="alpha/beta-Hydrolases"/>
    <property type="match status" value="1"/>
</dbReference>
<protein>
    <submittedName>
        <fullName evidence="6">Unannotated protein</fullName>
    </submittedName>
</protein>
<dbReference type="HAMAP" id="MF_01660">
    <property type="entry name" value="MenH"/>
    <property type="match status" value="1"/>
</dbReference>
<evidence type="ECO:0000313" key="5">
    <source>
        <dbReference type="EMBL" id="CAB4631211.1"/>
    </source>
</evidence>
<organism evidence="6">
    <name type="scientific">freshwater metagenome</name>
    <dbReference type="NCBI Taxonomy" id="449393"/>
    <lineage>
        <taxon>unclassified sequences</taxon>
        <taxon>metagenomes</taxon>
        <taxon>ecological metagenomes</taxon>
    </lineage>
</organism>
<keyword evidence="1" id="KW-0474">Menaquinone biosynthesis</keyword>
<dbReference type="Pfam" id="PF12697">
    <property type="entry name" value="Abhydrolase_6"/>
    <property type="match status" value="1"/>
</dbReference>
<keyword evidence="2" id="KW-0456">Lyase</keyword>
<dbReference type="InterPro" id="IPR000073">
    <property type="entry name" value="AB_hydrolase_1"/>
</dbReference>
<dbReference type="InterPro" id="IPR022485">
    <property type="entry name" value="SHCHC_synthase_MenH"/>
</dbReference>
<dbReference type="PANTHER" id="PTHR42916:SF1">
    <property type="entry name" value="PROTEIN PHYLLO, CHLOROPLASTIC"/>
    <property type="match status" value="1"/>
</dbReference>
<dbReference type="GO" id="GO:0009234">
    <property type="term" value="P:menaquinone biosynthetic process"/>
    <property type="evidence" value="ECO:0007669"/>
    <property type="project" value="UniProtKB-KW"/>
</dbReference>
<accession>A0A6J7H7Y1</accession>
<dbReference type="EMBL" id="CAFBNA010000001">
    <property type="protein sequence ID" value="CAB4917167.1"/>
    <property type="molecule type" value="Genomic_DNA"/>
</dbReference>
<sequence>MSSPQLSTIRTGTADDTSITLLHGFTQTAGCWGTFADILATSHPIVAVDLPGHGGSADVRANLPQTAELLAATLEPSIVIGYSLGGRVALHLALAHPELVKRLIVIGATGGLEGNEERAQRRTADDALADHLEDIGIEAFLDEWLSQPLFASLTAEQSCRQVRATNSATGLASSLRLCGTGTQEPLWDRLGELTMPVLVIAGANDDKFTQLGHQLVESIGTNASIQIIDNAGHSAQLENPTASASTITKWLSETL</sequence>
<reference evidence="6" key="1">
    <citation type="submission" date="2020-05" db="EMBL/GenBank/DDBJ databases">
        <authorList>
            <person name="Chiriac C."/>
            <person name="Salcher M."/>
            <person name="Ghai R."/>
            <person name="Kavagutti S V."/>
        </authorList>
    </citation>
    <scope>NUCLEOTIDE SEQUENCE</scope>
</reference>
<evidence type="ECO:0000313" key="4">
    <source>
        <dbReference type="EMBL" id="CAB4595558.1"/>
    </source>
</evidence>